<gene>
    <name evidence="2" type="primary">LOC115884096</name>
</gene>
<sequence>MCSLPLVFRNINTKKLTHNYIYRSLVYSSIHYDGKSDPGPLFFNEEVQSLLKLLTRIDYNKVFRKRKLGTKLLTKPDYQFMTDEQLKESINRARKKADVLLQIPPVVKVKEINPTILSKDSALKGLLTSKIVFTDITFGVQNADRIIVVRETDGTLQEADWQLRKRINQTYFPENGRLLKPPTMFQDTYLENLLDREEHEFVLDRACIQFDPDEPEYQRISSITYQHINEKNLFHLLRSTRHFGSLVFFLVWNKNIDNLLLDLIETSNVNEAAQLIALYSKIHNTEFDGDTVLEKVESFTKSASNKKGALELAIQAYKEVAKSKEQLEKGVNAAHGITEC</sequence>
<dbReference type="PANTHER" id="PTHR13071">
    <property type="entry name" value="MITOCHONDRIAL 28S RIBOSOMAL PROTEIN S22"/>
    <property type="match status" value="1"/>
</dbReference>
<dbReference type="CTD" id="56945"/>
<dbReference type="InParanoid" id="A0A6J2Y3Q3"/>
<dbReference type="KEGG" id="soy:115884096"/>
<name>A0A6J2Y3Q3_SITOR</name>
<evidence type="ECO:0000313" key="1">
    <source>
        <dbReference type="Proteomes" id="UP000504635"/>
    </source>
</evidence>
<protein>
    <submittedName>
        <fullName evidence="2">28S ribosomal protein S22, mitochondrial</fullName>
    </submittedName>
</protein>
<dbReference type="GeneID" id="115884096"/>
<evidence type="ECO:0000313" key="2">
    <source>
        <dbReference type="RefSeq" id="XP_030758443.1"/>
    </source>
</evidence>
<reference evidence="2" key="1">
    <citation type="submission" date="2025-08" db="UniProtKB">
        <authorList>
            <consortium name="RefSeq"/>
        </authorList>
    </citation>
    <scope>IDENTIFICATION</scope>
    <source>
        <tissue evidence="2">Gonads</tissue>
    </source>
</reference>
<dbReference type="AlphaFoldDB" id="A0A6J2Y3Q3"/>
<keyword evidence="1" id="KW-1185">Reference proteome</keyword>
<dbReference type="OrthoDB" id="10052321at2759"/>
<dbReference type="RefSeq" id="XP_030758443.1">
    <property type="nucleotide sequence ID" value="XM_030902583.1"/>
</dbReference>
<dbReference type="InterPro" id="IPR019374">
    <property type="entry name" value="Ribosomal_mS22"/>
</dbReference>
<organism evidence="1 2">
    <name type="scientific">Sitophilus oryzae</name>
    <name type="common">Rice weevil</name>
    <name type="synonym">Curculio oryzae</name>
    <dbReference type="NCBI Taxonomy" id="7048"/>
    <lineage>
        <taxon>Eukaryota</taxon>
        <taxon>Metazoa</taxon>
        <taxon>Ecdysozoa</taxon>
        <taxon>Arthropoda</taxon>
        <taxon>Hexapoda</taxon>
        <taxon>Insecta</taxon>
        <taxon>Pterygota</taxon>
        <taxon>Neoptera</taxon>
        <taxon>Endopterygota</taxon>
        <taxon>Coleoptera</taxon>
        <taxon>Polyphaga</taxon>
        <taxon>Cucujiformia</taxon>
        <taxon>Curculionidae</taxon>
        <taxon>Dryophthorinae</taxon>
        <taxon>Sitophilus</taxon>
    </lineage>
</organism>
<dbReference type="Proteomes" id="UP000504635">
    <property type="component" value="Unplaced"/>
</dbReference>
<proteinExistence type="predicted"/>
<dbReference type="GO" id="GO:0005763">
    <property type="term" value="C:mitochondrial small ribosomal subunit"/>
    <property type="evidence" value="ECO:0007669"/>
    <property type="project" value="TreeGrafter"/>
</dbReference>
<dbReference type="PANTHER" id="PTHR13071:SF4">
    <property type="entry name" value="SMALL RIBOSOMAL SUBUNIT PROTEIN MS22"/>
    <property type="match status" value="1"/>
</dbReference>
<dbReference type="Pfam" id="PF10245">
    <property type="entry name" value="MRP-S22"/>
    <property type="match status" value="1"/>
</dbReference>
<keyword evidence="2" id="KW-0689">Ribosomal protein</keyword>
<accession>A0A6J2Y3Q3</accession>
<dbReference type="FunCoup" id="A0A6J2Y3Q3">
    <property type="interactions" value="763"/>
</dbReference>
<dbReference type="GO" id="GO:0003735">
    <property type="term" value="F:structural constituent of ribosome"/>
    <property type="evidence" value="ECO:0007669"/>
    <property type="project" value="TreeGrafter"/>
</dbReference>
<keyword evidence="2" id="KW-0687">Ribonucleoprotein</keyword>